<dbReference type="AlphaFoldDB" id="H8KYD4"/>
<sequence>MNQETELKAQIVTQILLQFSPNIELDHINLQGVSKAVKAKIAGAAKLADEIIQQSSQPAE</sequence>
<evidence type="ECO:0000313" key="1">
    <source>
        <dbReference type="EMBL" id="AFC86938.1"/>
    </source>
</evidence>
<name>H8KYD4_FRAAD</name>
<dbReference type="KEGG" id="fau:Fraau_2593"/>
<keyword evidence="2" id="KW-1185">Reference proteome</keyword>
<dbReference type="RefSeq" id="WP_014403941.1">
    <property type="nucleotide sequence ID" value="NC_017033.1"/>
</dbReference>
<accession>H8KYD4</accession>
<proteinExistence type="predicted"/>
<dbReference type="Proteomes" id="UP000005234">
    <property type="component" value="Chromosome"/>
</dbReference>
<gene>
    <name evidence="1" type="ordered locus">Fraau_2593</name>
</gene>
<reference evidence="1" key="1">
    <citation type="submission" date="2012-02" db="EMBL/GenBank/DDBJ databases">
        <title>The complete genome of Frateuria aurantia DSM 6220.</title>
        <authorList>
            <consortium name="US DOE Joint Genome Institute (JGI-PGF)"/>
            <person name="Lucas S."/>
            <person name="Copeland A."/>
            <person name="Lapidus A."/>
            <person name="Glavina del Rio T."/>
            <person name="Dalin E."/>
            <person name="Tice H."/>
            <person name="Bruce D."/>
            <person name="Goodwin L."/>
            <person name="Pitluck S."/>
            <person name="Peters L."/>
            <person name="Ovchinnikova G."/>
            <person name="Teshima H."/>
            <person name="Kyrpides N."/>
            <person name="Mavromatis K."/>
            <person name="Ivanova N."/>
            <person name="Brettin T."/>
            <person name="Detter J.C."/>
            <person name="Han C."/>
            <person name="Larimer F."/>
            <person name="Land M."/>
            <person name="Hauser L."/>
            <person name="Markowitz V."/>
            <person name="Cheng J.-F."/>
            <person name="Hugenholtz P."/>
            <person name="Woyke T."/>
            <person name="Wu D."/>
            <person name="Brambilla E."/>
            <person name="Klenk H.-P."/>
            <person name="Eisen J.A."/>
        </authorList>
    </citation>
    <scope>NUCLEOTIDE SEQUENCE</scope>
    <source>
        <strain evidence="1">DSM 6220</strain>
    </source>
</reference>
<protein>
    <submittedName>
        <fullName evidence="1">Uncharacterized protein</fullName>
    </submittedName>
</protein>
<evidence type="ECO:0000313" key="2">
    <source>
        <dbReference type="Proteomes" id="UP000005234"/>
    </source>
</evidence>
<organism evidence="1 2">
    <name type="scientific">Frateuria aurantia (strain ATCC 33424 / DSM 6220 / KCTC 2777 / LMG 1558 / NBRC 3245 / NCIMB 13370)</name>
    <name type="common">Acetobacter aurantius</name>
    <dbReference type="NCBI Taxonomy" id="767434"/>
    <lineage>
        <taxon>Bacteria</taxon>
        <taxon>Pseudomonadati</taxon>
        <taxon>Pseudomonadota</taxon>
        <taxon>Gammaproteobacteria</taxon>
        <taxon>Lysobacterales</taxon>
        <taxon>Rhodanobacteraceae</taxon>
        <taxon>Frateuria</taxon>
    </lineage>
</organism>
<dbReference type="EMBL" id="CP003350">
    <property type="protein sequence ID" value="AFC86938.1"/>
    <property type="molecule type" value="Genomic_DNA"/>
</dbReference>
<dbReference type="HOGENOM" id="CLU_193665_0_0_6"/>